<name>A0A062XW61_9BACT</name>
<sequence length="272" mass="30495">MLACLLVFGLSGAAWAKTGVALVHGKGSADLANPSVAWDYWGTDMIKAVTKNYTVPYVICHYDGTQYMWVAAGQVAQQLYDFITQQGITDLVIDTHSFGGIVIRWIFSNPTYDWRYPTIIQRTRWINSIAAPQKGSEAADLAGTLAGSWLTGWIVDLVGQNTNSTYNCRTDWMAYYNQYYLKGTEGRPALPKTVYWISGWGLWNDYWWTFHYQDIGLATLSGIAGLPGEDDGMVAEYSAEAVGVQWFRTEANHHHNRRNDFRAIGTALSTDF</sequence>
<dbReference type="STRING" id="1312852.EG19_05435"/>
<evidence type="ECO:0000313" key="2">
    <source>
        <dbReference type="EMBL" id="KDA53644.1"/>
    </source>
</evidence>
<dbReference type="InterPro" id="IPR029058">
    <property type="entry name" value="AB_hydrolase_fold"/>
</dbReference>
<dbReference type="SUPFAM" id="SSF53474">
    <property type="entry name" value="alpha/beta-Hydrolases"/>
    <property type="match status" value="1"/>
</dbReference>
<keyword evidence="1" id="KW-0732">Signal</keyword>
<proteinExistence type="predicted"/>
<dbReference type="Gene3D" id="3.40.50.1820">
    <property type="entry name" value="alpha/beta hydrolase"/>
    <property type="match status" value="1"/>
</dbReference>
<keyword evidence="3" id="KW-1185">Reference proteome</keyword>
<feature type="chain" id="PRO_5001620796" description="Alpha/beta hydrolase" evidence="1">
    <location>
        <begin position="17"/>
        <end position="272"/>
    </location>
</feature>
<protein>
    <recommendedName>
        <fullName evidence="4">Alpha/beta hydrolase</fullName>
    </recommendedName>
</protein>
<dbReference type="Proteomes" id="UP000027284">
    <property type="component" value="Unassembled WGS sequence"/>
</dbReference>
<dbReference type="AlphaFoldDB" id="A0A062XW61"/>
<feature type="signal peptide" evidence="1">
    <location>
        <begin position="1"/>
        <end position="16"/>
    </location>
</feature>
<organism evidence="2 3">
    <name type="scientific">Thermoanaerobaculum aquaticum</name>
    <dbReference type="NCBI Taxonomy" id="1312852"/>
    <lineage>
        <taxon>Bacteria</taxon>
        <taxon>Pseudomonadati</taxon>
        <taxon>Acidobacteriota</taxon>
        <taxon>Thermoanaerobaculia</taxon>
        <taxon>Thermoanaerobaculales</taxon>
        <taxon>Thermoanaerobaculaceae</taxon>
        <taxon>Thermoanaerobaculum</taxon>
    </lineage>
</organism>
<comment type="caution">
    <text evidence="2">The sequence shown here is derived from an EMBL/GenBank/DDBJ whole genome shotgun (WGS) entry which is preliminary data.</text>
</comment>
<evidence type="ECO:0008006" key="4">
    <source>
        <dbReference type="Google" id="ProtNLM"/>
    </source>
</evidence>
<reference evidence="2 3" key="1">
    <citation type="submission" date="2014-04" db="EMBL/GenBank/DDBJ databases">
        <title>The Genome Sequence of Thermoanaerobaculum aquaticum MP-01, The First Cultivated Group 23 Acidobacterium.</title>
        <authorList>
            <person name="Stamps B.W."/>
            <person name="Losey N.A."/>
            <person name="Lawson P.A."/>
            <person name="Stevenson B.S."/>
        </authorList>
    </citation>
    <scope>NUCLEOTIDE SEQUENCE [LARGE SCALE GENOMIC DNA]</scope>
    <source>
        <strain evidence="2 3">MP-01</strain>
    </source>
</reference>
<evidence type="ECO:0000313" key="3">
    <source>
        <dbReference type="Proteomes" id="UP000027284"/>
    </source>
</evidence>
<accession>A0A062XW61</accession>
<dbReference type="EMBL" id="JMFG01000020">
    <property type="protein sequence ID" value="KDA53644.1"/>
    <property type="molecule type" value="Genomic_DNA"/>
</dbReference>
<evidence type="ECO:0000256" key="1">
    <source>
        <dbReference type="SAM" id="SignalP"/>
    </source>
</evidence>
<gene>
    <name evidence="2" type="ORF">EG19_05435</name>
</gene>